<protein>
    <submittedName>
        <fullName evidence="2">Serine hydrolase</fullName>
    </submittedName>
</protein>
<dbReference type="Pfam" id="PF13354">
    <property type="entry name" value="Beta-lactamase2"/>
    <property type="match status" value="1"/>
</dbReference>
<evidence type="ECO:0000313" key="2">
    <source>
        <dbReference type="EMBL" id="GEK79195.1"/>
    </source>
</evidence>
<feature type="domain" description="Beta-lactamase class A catalytic" evidence="1">
    <location>
        <begin position="2"/>
        <end position="220"/>
    </location>
</feature>
<dbReference type="Proteomes" id="UP000321749">
    <property type="component" value="Unassembled WGS sequence"/>
</dbReference>
<evidence type="ECO:0000259" key="1">
    <source>
        <dbReference type="Pfam" id="PF13354"/>
    </source>
</evidence>
<dbReference type="InterPro" id="IPR045155">
    <property type="entry name" value="Beta-lactam_cat"/>
</dbReference>
<dbReference type="RefSeq" id="WP_318279045.1">
    <property type="nucleotide sequence ID" value="NZ_BJUU01000002.1"/>
</dbReference>
<dbReference type="GO" id="GO:0008800">
    <property type="term" value="F:beta-lactamase activity"/>
    <property type="evidence" value="ECO:0007669"/>
    <property type="project" value="InterPro"/>
</dbReference>
<organism evidence="2 3">
    <name type="scientific">Agrococcus baldri</name>
    <dbReference type="NCBI Taxonomy" id="153730"/>
    <lineage>
        <taxon>Bacteria</taxon>
        <taxon>Bacillati</taxon>
        <taxon>Actinomycetota</taxon>
        <taxon>Actinomycetes</taxon>
        <taxon>Micrococcales</taxon>
        <taxon>Microbacteriaceae</taxon>
        <taxon>Agrococcus</taxon>
    </lineage>
</organism>
<dbReference type="GO" id="GO:0046677">
    <property type="term" value="P:response to antibiotic"/>
    <property type="evidence" value="ECO:0007669"/>
    <property type="project" value="InterPro"/>
</dbReference>
<dbReference type="SUPFAM" id="SSF56601">
    <property type="entry name" value="beta-lactamase/transpeptidase-like"/>
    <property type="match status" value="1"/>
</dbReference>
<dbReference type="PANTHER" id="PTHR35333">
    <property type="entry name" value="BETA-LACTAMASE"/>
    <property type="match status" value="1"/>
</dbReference>
<dbReference type="GO" id="GO:0030655">
    <property type="term" value="P:beta-lactam antibiotic catabolic process"/>
    <property type="evidence" value="ECO:0007669"/>
    <property type="project" value="InterPro"/>
</dbReference>
<sequence>MLVRDAASGEVLLERSPEVRLSTASVPKLLLLIACAAAIEAGELDPGELLDRGSVPSVGDSGLWQHLGQQALSVADAAALVGAVSDNLATNVLLARIGLEAVSREAARLGIRDVHLHDAVRDARGPTHPPRLSSASAAGLVDMLTRLSAGELGSAAVSERVLGWMRHSVDLSMVASAFGQDPLAHGGDAPQLFVKTGTDAGVRADAGVVRAADRTLVYAAIANWPADVDATGEVLASMRGIGELVRAAVEGDRG</sequence>
<accession>A0AA87REV7</accession>
<dbReference type="InterPro" id="IPR012338">
    <property type="entry name" value="Beta-lactam/transpept-like"/>
</dbReference>
<keyword evidence="2" id="KW-0378">Hydrolase</keyword>
<gene>
    <name evidence="2" type="ORF">ABA31_05460</name>
</gene>
<name>A0AA87REV7_9MICO</name>
<dbReference type="EMBL" id="BJUU01000002">
    <property type="protein sequence ID" value="GEK79195.1"/>
    <property type="molecule type" value="Genomic_DNA"/>
</dbReference>
<keyword evidence="3" id="KW-1185">Reference proteome</keyword>
<comment type="caution">
    <text evidence="2">The sequence shown here is derived from an EMBL/GenBank/DDBJ whole genome shotgun (WGS) entry which is preliminary data.</text>
</comment>
<dbReference type="Gene3D" id="3.40.710.10">
    <property type="entry name" value="DD-peptidase/beta-lactamase superfamily"/>
    <property type="match status" value="1"/>
</dbReference>
<reference evidence="2 3" key="1">
    <citation type="submission" date="2019-07" db="EMBL/GenBank/DDBJ databases">
        <title>Whole genome shotgun sequence of Agrococcus baldri NBRC 103055.</title>
        <authorList>
            <person name="Hosoyama A."/>
            <person name="Uohara A."/>
            <person name="Ohji S."/>
            <person name="Ichikawa N."/>
        </authorList>
    </citation>
    <scope>NUCLEOTIDE SEQUENCE [LARGE SCALE GENOMIC DNA]</scope>
    <source>
        <strain evidence="2 3">NBRC 103055</strain>
    </source>
</reference>
<dbReference type="PANTHER" id="PTHR35333:SF5">
    <property type="entry name" value="CONSERVED LIPOPROTEIN LPQF-RELATED"/>
    <property type="match status" value="1"/>
</dbReference>
<dbReference type="InterPro" id="IPR000871">
    <property type="entry name" value="Beta-lactam_class-A"/>
</dbReference>
<evidence type="ECO:0000313" key="3">
    <source>
        <dbReference type="Proteomes" id="UP000321749"/>
    </source>
</evidence>
<proteinExistence type="predicted"/>
<dbReference type="AlphaFoldDB" id="A0AA87REV7"/>